<dbReference type="HOGENOM" id="CLU_061545_1_1_3"/>
<dbReference type="Proteomes" id="UP000003835">
    <property type="component" value="Unassembled WGS sequence"/>
</dbReference>
<keyword evidence="3" id="KW-1185">Reference proteome</keyword>
<dbReference type="Pfam" id="PF06051">
    <property type="entry name" value="DUF928"/>
    <property type="match status" value="1"/>
</dbReference>
<evidence type="ECO:0000313" key="3">
    <source>
        <dbReference type="Proteomes" id="UP000003835"/>
    </source>
</evidence>
<gene>
    <name evidence="2" type="ORF">MC7420_5980</name>
</gene>
<organism evidence="2 3">
    <name type="scientific">Coleofasciculus chthonoplastes PCC 7420</name>
    <dbReference type="NCBI Taxonomy" id="118168"/>
    <lineage>
        <taxon>Bacteria</taxon>
        <taxon>Bacillati</taxon>
        <taxon>Cyanobacteriota</taxon>
        <taxon>Cyanophyceae</taxon>
        <taxon>Coleofasciculales</taxon>
        <taxon>Coleofasciculaceae</taxon>
        <taxon>Coleofasciculus</taxon>
    </lineage>
</organism>
<dbReference type="STRING" id="118168.MC7420_5980"/>
<evidence type="ECO:0000256" key="1">
    <source>
        <dbReference type="SAM" id="MobiDB-lite"/>
    </source>
</evidence>
<reference evidence="2 3" key="1">
    <citation type="submission" date="2008-07" db="EMBL/GenBank/DDBJ databases">
        <authorList>
            <person name="Tandeau de Marsac N."/>
            <person name="Ferriera S."/>
            <person name="Johnson J."/>
            <person name="Kravitz S."/>
            <person name="Beeson K."/>
            <person name="Sutton G."/>
            <person name="Rogers Y.-H."/>
            <person name="Friedman R."/>
            <person name="Frazier M."/>
            <person name="Venter J.C."/>
        </authorList>
    </citation>
    <scope>NUCLEOTIDE SEQUENCE [LARGE SCALE GENOMIC DNA]</scope>
    <source>
        <strain evidence="2 3">PCC 7420</strain>
    </source>
</reference>
<dbReference type="eggNOG" id="COG3087">
    <property type="taxonomic scope" value="Bacteria"/>
</dbReference>
<evidence type="ECO:0000313" key="2">
    <source>
        <dbReference type="EMBL" id="EDX70777.1"/>
    </source>
</evidence>
<name>B4W4W7_9CYAN</name>
<feature type="region of interest" description="Disordered" evidence="1">
    <location>
        <begin position="16"/>
        <end position="49"/>
    </location>
</feature>
<protein>
    <submittedName>
        <fullName evidence="2">Conserved domain protein</fullName>
    </submittedName>
</protein>
<dbReference type="InterPro" id="IPR010328">
    <property type="entry name" value="DUF928"/>
</dbReference>
<feature type="compositionally biased region" description="Basic and acidic residues" evidence="1">
    <location>
        <begin position="23"/>
        <end position="35"/>
    </location>
</feature>
<sequence length="239" mass="27745">MTIHRPFVQAHPIQKLASLKQDPPVRDRPNDDRKPAGTRGPCEQTEQPFTPLLPITNSDYKFSGFTLKAYPTFWFYIPYPSNTINRGSFVIKDSQNETRNYQVSFQLPETPGFVKISLPITAIPLELNKQYRWQFTLYCTSNDPTDLSQSIWHNGSIERLDPQRLEPQTATALVMDQMKFYQDNRLWYDISADLVQIYDFPLAWRYLLRTIDLEELKKEPIAGSVQPIGDSNEILGNRE</sequence>
<proteinExistence type="predicted"/>
<accession>B4W4W7</accession>
<dbReference type="AlphaFoldDB" id="B4W4W7"/>
<dbReference type="EMBL" id="DS989882">
    <property type="protein sequence ID" value="EDX70777.1"/>
    <property type="molecule type" value="Genomic_DNA"/>
</dbReference>